<keyword evidence="4" id="KW-1185">Reference proteome</keyword>
<gene>
    <name evidence="3" type="ORF">ESW18_15740</name>
</gene>
<dbReference type="PANTHER" id="PTHR43195:SF1">
    <property type="entry name" value="FI06132P-RELATED"/>
    <property type="match status" value="1"/>
</dbReference>
<reference evidence="3 4" key="1">
    <citation type="submission" date="2019-08" db="EMBL/GenBank/DDBJ databases">
        <title>Genome of Algoriphagus ratkowskyi IC026.</title>
        <authorList>
            <person name="Bowman J.P."/>
        </authorList>
    </citation>
    <scope>NUCLEOTIDE SEQUENCE [LARGE SCALE GENOMIC DNA]</scope>
    <source>
        <strain evidence="3 4">IC026</strain>
    </source>
</reference>
<evidence type="ECO:0000313" key="3">
    <source>
        <dbReference type="EMBL" id="TXD76461.1"/>
    </source>
</evidence>
<dbReference type="PANTHER" id="PTHR43195">
    <property type="entry name" value="TRANSKETOLASE"/>
    <property type="match status" value="1"/>
</dbReference>
<dbReference type="InterPro" id="IPR005474">
    <property type="entry name" value="Transketolase_N"/>
</dbReference>
<accession>A0ABY3HJY8</accession>
<proteinExistence type="predicted"/>
<evidence type="ECO:0000256" key="1">
    <source>
        <dbReference type="ARBA" id="ARBA00022679"/>
    </source>
</evidence>
<evidence type="ECO:0000259" key="2">
    <source>
        <dbReference type="Pfam" id="PF00456"/>
    </source>
</evidence>
<dbReference type="Pfam" id="PF00456">
    <property type="entry name" value="Transketolase_N"/>
    <property type="match status" value="1"/>
</dbReference>
<feature type="domain" description="Transketolase N-terminal" evidence="2">
    <location>
        <begin position="52"/>
        <end position="255"/>
    </location>
</feature>
<organism evidence="3 4">
    <name type="scientific">Algoriphagus ratkowskyi</name>
    <dbReference type="NCBI Taxonomy" id="57028"/>
    <lineage>
        <taxon>Bacteria</taxon>
        <taxon>Pseudomonadati</taxon>
        <taxon>Bacteroidota</taxon>
        <taxon>Cytophagia</taxon>
        <taxon>Cytophagales</taxon>
        <taxon>Cyclobacteriaceae</taxon>
        <taxon>Algoriphagus</taxon>
    </lineage>
</organism>
<dbReference type="SUPFAM" id="SSF52518">
    <property type="entry name" value="Thiamin diphosphate-binding fold (THDP-binding)"/>
    <property type="match status" value="1"/>
</dbReference>
<protein>
    <recommendedName>
        <fullName evidence="2">Transketolase N-terminal domain-containing protein</fullName>
    </recommendedName>
</protein>
<name>A0ABY3HJY8_9BACT</name>
<dbReference type="Gene3D" id="3.40.50.970">
    <property type="match status" value="1"/>
</dbReference>
<dbReference type="EMBL" id="VORV01000011">
    <property type="protein sequence ID" value="TXD76461.1"/>
    <property type="molecule type" value="Genomic_DNA"/>
</dbReference>
<dbReference type="InterPro" id="IPR051424">
    <property type="entry name" value="Transketolase-like"/>
</dbReference>
<dbReference type="InterPro" id="IPR029061">
    <property type="entry name" value="THDP-binding"/>
</dbReference>
<sequence length="265" mass="29408">MLKLFNCMTDLKNQNLKASISSKHNLFSTLEAGSPHSFSLLSDEGFSSNNRIYNDRFVLSKGQDSPLLNALFSFSGTFTLEETKIQRNFRSHDNGDNDLKFDIVDGACESSDGHALSIGAGLALDSKNGDYGNKIYVLLSGDELEKGLVWEAANFASYHKLGNLIAIMDINHISGRTASMYGFHSEDYEKRFRAFGFEAFTIDEDLNDIDTAFYIAHQSRTKPIAIIVNDLRGNGISRIKNKDSVHGKSSGADQLWKALVELDLM</sequence>
<evidence type="ECO:0000313" key="4">
    <source>
        <dbReference type="Proteomes" id="UP000321927"/>
    </source>
</evidence>
<dbReference type="Proteomes" id="UP000321927">
    <property type="component" value="Unassembled WGS sequence"/>
</dbReference>
<keyword evidence="1" id="KW-0808">Transferase</keyword>
<comment type="caution">
    <text evidence="3">The sequence shown here is derived from an EMBL/GenBank/DDBJ whole genome shotgun (WGS) entry which is preliminary data.</text>
</comment>